<evidence type="ECO:0000313" key="4">
    <source>
        <dbReference type="Proteomes" id="UP001153269"/>
    </source>
</evidence>
<dbReference type="Proteomes" id="UP001153269">
    <property type="component" value="Unassembled WGS sequence"/>
</dbReference>
<dbReference type="GO" id="GO:0006869">
    <property type="term" value="P:lipid transport"/>
    <property type="evidence" value="ECO:0007669"/>
    <property type="project" value="InterPro"/>
</dbReference>
<dbReference type="GO" id="GO:0042157">
    <property type="term" value="P:lipoprotein metabolic process"/>
    <property type="evidence" value="ECO:0007669"/>
    <property type="project" value="InterPro"/>
</dbReference>
<dbReference type="GO" id="GO:0016020">
    <property type="term" value="C:membrane"/>
    <property type="evidence" value="ECO:0007669"/>
    <property type="project" value="TreeGrafter"/>
</dbReference>
<keyword evidence="4" id="KW-1185">Reference proteome</keyword>
<evidence type="ECO:0000256" key="2">
    <source>
        <dbReference type="SAM" id="Phobius"/>
    </source>
</evidence>
<protein>
    <submittedName>
        <fullName evidence="3">Uncharacterized protein</fullName>
    </submittedName>
</protein>
<dbReference type="PANTHER" id="PTHR14096:SF57">
    <property type="entry name" value="APOLIPOPROTEIN L4"/>
    <property type="match status" value="1"/>
</dbReference>
<gene>
    <name evidence="3" type="ORF">PLEPLA_LOCUS39972</name>
</gene>
<sequence length="554" mass="62157">MSATRKELQQVLCRYVTDTLIYIDTVRGFCEDVSEWGLCRDTELYMMIDIKERVDTIDLNFDHVSKSEQKGKASWEYLKSKTQVTAASRREKLQEELDAVLKDTLVGLAKLEHFLDAVEKLAVTSLHVFTENQTLCLPKGITLDCVQVVITLARRICPVLLEFKRDAKVFFLPRLQNLEVLSYELDKYIRTTQKICKMFGKSDFHLKMKTETVVNFDVDLSEDEMLRMLDHINQLDEIRINKHFRMVFLFQEESFCDFIDDFSKRQPKMLEFLNDLEEGAIQLDRMNKGAKISSVVGSSIGATGDVLSIVGLALAPVTAGVSLALTMTGVGMGITSAVNSAVTTVTEIGVNKKQQKKAREVFQKFMEDVQSLQKCLDKVTSQAELQDNIFKEALGVGKVFCKVGVIGKGIDALVDGASAIKLLKNEELIADIPDIGQAVAKGPLALTSTARAGFIALNALFLGMDIFFICQGSISLAKGSETAFSQWIRARASLWRSEMDSWMGIHDSVCEGRKMSEKKKALLETPFYPEKKFWLGLIVSVMLVYILFLINFNS</sequence>
<reference evidence="3" key="1">
    <citation type="submission" date="2020-03" db="EMBL/GenBank/DDBJ databases">
        <authorList>
            <person name="Weist P."/>
        </authorList>
    </citation>
    <scope>NUCLEOTIDE SEQUENCE</scope>
</reference>
<dbReference type="InterPro" id="IPR008405">
    <property type="entry name" value="ApoL"/>
</dbReference>
<proteinExistence type="inferred from homology"/>
<dbReference type="AlphaFoldDB" id="A0A9N7VMZ3"/>
<dbReference type="GO" id="GO:0008289">
    <property type="term" value="F:lipid binding"/>
    <property type="evidence" value="ECO:0007669"/>
    <property type="project" value="InterPro"/>
</dbReference>
<evidence type="ECO:0000256" key="1">
    <source>
        <dbReference type="ARBA" id="ARBA00010090"/>
    </source>
</evidence>
<feature type="transmembrane region" description="Helical" evidence="2">
    <location>
        <begin position="533"/>
        <end position="552"/>
    </location>
</feature>
<accession>A0A9N7VMZ3</accession>
<dbReference type="GO" id="GO:0005576">
    <property type="term" value="C:extracellular region"/>
    <property type="evidence" value="ECO:0007669"/>
    <property type="project" value="InterPro"/>
</dbReference>
<keyword evidence="2" id="KW-0472">Membrane</keyword>
<keyword evidence="2" id="KW-1133">Transmembrane helix</keyword>
<keyword evidence="2" id="KW-0812">Transmembrane</keyword>
<organism evidence="3 4">
    <name type="scientific">Pleuronectes platessa</name>
    <name type="common">European plaice</name>
    <dbReference type="NCBI Taxonomy" id="8262"/>
    <lineage>
        <taxon>Eukaryota</taxon>
        <taxon>Metazoa</taxon>
        <taxon>Chordata</taxon>
        <taxon>Craniata</taxon>
        <taxon>Vertebrata</taxon>
        <taxon>Euteleostomi</taxon>
        <taxon>Actinopterygii</taxon>
        <taxon>Neopterygii</taxon>
        <taxon>Teleostei</taxon>
        <taxon>Neoteleostei</taxon>
        <taxon>Acanthomorphata</taxon>
        <taxon>Carangaria</taxon>
        <taxon>Pleuronectiformes</taxon>
        <taxon>Pleuronectoidei</taxon>
        <taxon>Pleuronectidae</taxon>
        <taxon>Pleuronectes</taxon>
    </lineage>
</organism>
<evidence type="ECO:0000313" key="3">
    <source>
        <dbReference type="EMBL" id="CAB1452232.1"/>
    </source>
</evidence>
<name>A0A9N7VMZ3_PLEPL</name>
<dbReference type="PANTHER" id="PTHR14096">
    <property type="entry name" value="APOLIPOPROTEIN L"/>
    <property type="match status" value="1"/>
</dbReference>
<dbReference type="Pfam" id="PF05461">
    <property type="entry name" value="ApoL"/>
    <property type="match status" value="1"/>
</dbReference>
<comment type="caution">
    <text evidence="3">The sequence shown here is derived from an EMBL/GenBank/DDBJ whole genome shotgun (WGS) entry which is preliminary data.</text>
</comment>
<comment type="similarity">
    <text evidence="1">Belongs to the apolipoprotein L family.</text>
</comment>
<dbReference type="EMBL" id="CADEAL010004121">
    <property type="protein sequence ID" value="CAB1452232.1"/>
    <property type="molecule type" value="Genomic_DNA"/>
</dbReference>